<accession>A0A9N9BLZ1</accession>
<name>A0A9N9BLZ1_9GLOM</name>
<dbReference type="AlphaFoldDB" id="A0A9N9BLZ1"/>
<dbReference type="EMBL" id="CAJVPY010002682">
    <property type="protein sequence ID" value="CAG8568970.1"/>
    <property type="molecule type" value="Genomic_DNA"/>
</dbReference>
<comment type="caution">
    <text evidence="2">The sequence shown here is derived from an EMBL/GenBank/DDBJ whole genome shotgun (WGS) entry which is preliminary data.</text>
</comment>
<feature type="transmembrane region" description="Helical" evidence="1">
    <location>
        <begin position="64"/>
        <end position="83"/>
    </location>
</feature>
<protein>
    <submittedName>
        <fullName evidence="2">6100_t:CDS:1</fullName>
    </submittedName>
</protein>
<sequence>IYQFFTPADEVVFISISLWNTALWANDLLVLSWIAIVITASHFKQKYPPHSNGDRFFTHFPFSLYHSWIAVVFILSTFVAFTPEKLPDEAPSV</sequence>
<evidence type="ECO:0000313" key="3">
    <source>
        <dbReference type="Proteomes" id="UP000789405"/>
    </source>
</evidence>
<feature type="transmembrane region" description="Helical" evidence="1">
    <location>
        <begin position="23"/>
        <end position="43"/>
    </location>
</feature>
<dbReference type="Proteomes" id="UP000789405">
    <property type="component" value="Unassembled WGS sequence"/>
</dbReference>
<keyword evidence="1" id="KW-1133">Transmembrane helix</keyword>
<gene>
    <name evidence="2" type="ORF">DERYTH_LOCUS6109</name>
</gene>
<keyword evidence="1" id="KW-0812">Transmembrane</keyword>
<keyword evidence="1" id="KW-0472">Membrane</keyword>
<reference evidence="2" key="1">
    <citation type="submission" date="2021-06" db="EMBL/GenBank/DDBJ databases">
        <authorList>
            <person name="Kallberg Y."/>
            <person name="Tangrot J."/>
            <person name="Rosling A."/>
        </authorList>
    </citation>
    <scope>NUCLEOTIDE SEQUENCE</scope>
    <source>
        <strain evidence="2">MA453B</strain>
    </source>
</reference>
<feature type="non-terminal residue" evidence="2">
    <location>
        <position position="1"/>
    </location>
</feature>
<evidence type="ECO:0000313" key="2">
    <source>
        <dbReference type="EMBL" id="CAG8568970.1"/>
    </source>
</evidence>
<dbReference type="OrthoDB" id="5586934at2759"/>
<evidence type="ECO:0000256" key="1">
    <source>
        <dbReference type="SAM" id="Phobius"/>
    </source>
</evidence>
<proteinExistence type="predicted"/>
<keyword evidence="3" id="KW-1185">Reference proteome</keyword>
<organism evidence="2 3">
    <name type="scientific">Dentiscutata erythropus</name>
    <dbReference type="NCBI Taxonomy" id="1348616"/>
    <lineage>
        <taxon>Eukaryota</taxon>
        <taxon>Fungi</taxon>
        <taxon>Fungi incertae sedis</taxon>
        <taxon>Mucoromycota</taxon>
        <taxon>Glomeromycotina</taxon>
        <taxon>Glomeromycetes</taxon>
        <taxon>Diversisporales</taxon>
        <taxon>Gigasporaceae</taxon>
        <taxon>Dentiscutata</taxon>
    </lineage>
</organism>